<dbReference type="SUPFAM" id="SSF52540">
    <property type="entry name" value="P-loop containing nucleoside triphosphate hydrolases"/>
    <property type="match status" value="1"/>
</dbReference>
<dbReference type="Pfam" id="PF00005">
    <property type="entry name" value="ABC_tran"/>
    <property type="match status" value="1"/>
</dbReference>
<evidence type="ECO:0000259" key="5">
    <source>
        <dbReference type="PROSITE" id="PS50893"/>
    </source>
</evidence>
<dbReference type="GO" id="GO:0005524">
    <property type="term" value="F:ATP binding"/>
    <property type="evidence" value="ECO:0007669"/>
    <property type="project" value="UniProtKB-KW"/>
</dbReference>
<dbReference type="PANTHER" id="PTHR42734:SF17">
    <property type="entry name" value="METAL TRANSPORT SYSTEM ATP-BINDING PROTEIN TM_0124-RELATED"/>
    <property type="match status" value="1"/>
</dbReference>
<dbReference type="Gene3D" id="3.40.50.300">
    <property type="entry name" value="P-loop containing nucleotide triphosphate hydrolases"/>
    <property type="match status" value="1"/>
</dbReference>
<dbReference type="InterPro" id="IPR050153">
    <property type="entry name" value="Metal_Ion_Import_ABC"/>
</dbReference>
<evidence type="ECO:0000313" key="6">
    <source>
        <dbReference type="EMBL" id="MFK7161649.1"/>
    </source>
</evidence>
<comment type="similarity">
    <text evidence="1">Belongs to the ABC transporter superfamily.</text>
</comment>
<proteinExistence type="inferred from homology"/>
<protein>
    <submittedName>
        <fullName evidence="6">ATP-binding cassette domain-containing protein</fullName>
    </submittedName>
</protein>
<keyword evidence="3" id="KW-0547">Nucleotide-binding</keyword>
<dbReference type="SMART" id="SM00382">
    <property type="entry name" value="AAA"/>
    <property type="match status" value="1"/>
</dbReference>
<dbReference type="PANTHER" id="PTHR42734">
    <property type="entry name" value="METAL TRANSPORT SYSTEM ATP-BINDING PROTEIN TM_0124-RELATED"/>
    <property type="match status" value="1"/>
</dbReference>
<sequence length="218" mass="24236">MIKPPPALVLEQLSLSYGRRRLWQIEAAQWSAGQLIWLQGANGAGKTSLMKVISGLLTPTQGRVRPIHHVAEPQAICYLHQQPYVFSTSVRRNLEQVLSSRYLQAVPVAERHQRLEAALAWAQLSEQADQPARTLSGGERQRLALARARILQPRFWLLDEPSANLDQQAVQLLATLIQDVLAAGCGILLTAHQSNAITDLAQCIWRLDQQQLSIHPGV</sequence>
<comment type="caution">
    <text evidence="6">The sequence shown here is derived from an EMBL/GenBank/DDBJ whole genome shotgun (WGS) entry which is preliminary data.</text>
</comment>
<dbReference type="Proteomes" id="UP001621714">
    <property type="component" value="Unassembled WGS sequence"/>
</dbReference>
<evidence type="ECO:0000313" key="7">
    <source>
        <dbReference type="Proteomes" id="UP001621714"/>
    </source>
</evidence>
<keyword evidence="7" id="KW-1185">Reference proteome</keyword>
<dbReference type="InterPro" id="IPR003593">
    <property type="entry name" value="AAA+_ATPase"/>
</dbReference>
<evidence type="ECO:0000256" key="3">
    <source>
        <dbReference type="ARBA" id="ARBA00022741"/>
    </source>
</evidence>
<reference evidence="6 7" key="1">
    <citation type="submission" date="2024-02" db="EMBL/GenBank/DDBJ databases">
        <title>Marinospirillum sp. MEB 164 isolated from Lonar lake sediment.</title>
        <authorList>
            <person name="Joshi A."/>
            <person name="Thite S."/>
        </authorList>
    </citation>
    <scope>NUCLEOTIDE SEQUENCE [LARGE SCALE GENOMIC DNA]</scope>
    <source>
        <strain evidence="6 7">MEB164</strain>
    </source>
</reference>
<evidence type="ECO:0000256" key="2">
    <source>
        <dbReference type="ARBA" id="ARBA00022448"/>
    </source>
</evidence>
<gene>
    <name evidence="6" type="ORF">V6U78_11435</name>
</gene>
<keyword evidence="2" id="KW-0813">Transport</keyword>
<dbReference type="PRINTS" id="PR01868">
    <property type="entry name" value="ABCEFAMILY"/>
</dbReference>
<dbReference type="InterPro" id="IPR027417">
    <property type="entry name" value="P-loop_NTPase"/>
</dbReference>
<dbReference type="PROSITE" id="PS50893">
    <property type="entry name" value="ABC_TRANSPORTER_2"/>
    <property type="match status" value="1"/>
</dbReference>
<name>A0ABW8Q0I1_9GAMM</name>
<keyword evidence="4 6" id="KW-0067">ATP-binding</keyword>
<dbReference type="EMBL" id="JBANFI010000007">
    <property type="protein sequence ID" value="MFK7161649.1"/>
    <property type="molecule type" value="Genomic_DNA"/>
</dbReference>
<evidence type="ECO:0000256" key="4">
    <source>
        <dbReference type="ARBA" id="ARBA00022840"/>
    </source>
</evidence>
<evidence type="ECO:0000256" key="1">
    <source>
        <dbReference type="ARBA" id="ARBA00005417"/>
    </source>
</evidence>
<dbReference type="InterPro" id="IPR003439">
    <property type="entry name" value="ABC_transporter-like_ATP-bd"/>
</dbReference>
<organism evidence="6 7">
    <name type="scientific">Marinospirillum alkalitolerans</name>
    <dbReference type="NCBI Taxonomy" id="3123374"/>
    <lineage>
        <taxon>Bacteria</taxon>
        <taxon>Pseudomonadati</taxon>
        <taxon>Pseudomonadota</taxon>
        <taxon>Gammaproteobacteria</taxon>
        <taxon>Oceanospirillales</taxon>
        <taxon>Oceanospirillaceae</taxon>
        <taxon>Marinospirillum</taxon>
    </lineage>
</organism>
<dbReference type="InterPro" id="IPR013283">
    <property type="entry name" value="RLI1"/>
</dbReference>
<accession>A0ABW8Q0I1</accession>
<dbReference type="RefSeq" id="WP_405340874.1">
    <property type="nucleotide sequence ID" value="NZ_JBANFI010000007.1"/>
</dbReference>
<feature type="domain" description="ABC transporter" evidence="5">
    <location>
        <begin position="8"/>
        <end position="218"/>
    </location>
</feature>